<evidence type="ECO:0000313" key="2">
    <source>
        <dbReference type="Proteomes" id="UP001060215"/>
    </source>
</evidence>
<sequence>MAHASKVILCSHLTRGREEVGSGGCGCLLLTWKAVEGYVVPRLSELHGVEVNKFRKWWLNYQKGVFFFWKNVRFYEEEKNDPEFAKKLASLADLYVNDAFGTAHRAHASTEGVALTV</sequence>
<comment type="caution">
    <text evidence="1">The sequence shown here is derived from an EMBL/GenBank/DDBJ whole genome shotgun (WGS) entry which is preliminary data.</text>
</comment>
<proteinExistence type="predicted"/>
<dbReference type="Proteomes" id="UP001060215">
    <property type="component" value="Chromosome 6"/>
</dbReference>
<keyword evidence="1" id="KW-0808">Transferase</keyword>
<name>A0ACC0I478_9ERIC</name>
<keyword evidence="2" id="KW-1185">Reference proteome</keyword>
<protein>
    <submittedName>
        <fullName evidence="1">Phosphoglycerate kinase 3, cytosolic</fullName>
    </submittedName>
</protein>
<reference evidence="1 2" key="1">
    <citation type="journal article" date="2022" name="Plant J.">
        <title>Chromosome-level genome of Camellia lanceoleosa provides a valuable resource for understanding genome evolution and self-incompatibility.</title>
        <authorList>
            <person name="Gong W."/>
            <person name="Xiao S."/>
            <person name="Wang L."/>
            <person name="Liao Z."/>
            <person name="Chang Y."/>
            <person name="Mo W."/>
            <person name="Hu G."/>
            <person name="Li W."/>
            <person name="Zhao G."/>
            <person name="Zhu H."/>
            <person name="Hu X."/>
            <person name="Ji K."/>
            <person name="Xiang X."/>
            <person name="Song Q."/>
            <person name="Yuan D."/>
            <person name="Jin S."/>
            <person name="Zhang L."/>
        </authorList>
    </citation>
    <scope>NUCLEOTIDE SEQUENCE [LARGE SCALE GENOMIC DNA]</scope>
    <source>
        <strain evidence="1">SQ_2022a</strain>
    </source>
</reference>
<accession>A0ACC0I478</accession>
<organism evidence="1 2">
    <name type="scientific">Camellia lanceoleosa</name>
    <dbReference type="NCBI Taxonomy" id="1840588"/>
    <lineage>
        <taxon>Eukaryota</taxon>
        <taxon>Viridiplantae</taxon>
        <taxon>Streptophyta</taxon>
        <taxon>Embryophyta</taxon>
        <taxon>Tracheophyta</taxon>
        <taxon>Spermatophyta</taxon>
        <taxon>Magnoliopsida</taxon>
        <taxon>eudicotyledons</taxon>
        <taxon>Gunneridae</taxon>
        <taxon>Pentapetalae</taxon>
        <taxon>asterids</taxon>
        <taxon>Ericales</taxon>
        <taxon>Theaceae</taxon>
        <taxon>Camellia</taxon>
    </lineage>
</organism>
<dbReference type="EMBL" id="CM045763">
    <property type="protein sequence ID" value="KAI8020687.1"/>
    <property type="molecule type" value="Genomic_DNA"/>
</dbReference>
<keyword evidence="1" id="KW-0418">Kinase</keyword>
<gene>
    <name evidence="1" type="ORF">LOK49_LG03G02460</name>
</gene>
<evidence type="ECO:0000313" key="1">
    <source>
        <dbReference type="EMBL" id="KAI8020687.1"/>
    </source>
</evidence>